<dbReference type="GO" id="GO:0016594">
    <property type="term" value="F:glycine binding"/>
    <property type="evidence" value="ECO:0007669"/>
    <property type="project" value="InterPro"/>
</dbReference>
<evidence type="ECO:0000259" key="26">
    <source>
        <dbReference type="Pfam" id="PF02931"/>
    </source>
</evidence>
<keyword evidence="15" id="KW-0628">Postsynaptic cell membrane</keyword>
<keyword evidence="9 24" id="KW-0472">Membrane</keyword>
<evidence type="ECO:0000259" key="27">
    <source>
        <dbReference type="Pfam" id="PF02932"/>
    </source>
</evidence>
<keyword evidence="29" id="KW-1185">Reference proteome</keyword>
<keyword evidence="3" id="KW-1003">Cell membrane</keyword>
<evidence type="ECO:0000256" key="6">
    <source>
        <dbReference type="ARBA" id="ARBA00022989"/>
    </source>
</evidence>
<keyword evidence="16" id="KW-0966">Cell projection</keyword>
<reference evidence="29" key="1">
    <citation type="submission" date="2013-11" db="EMBL/GenBank/DDBJ databases">
        <title>The genomic landscape of the Guanapo guppy.</title>
        <authorList>
            <person name="Kuenstner A."/>
            <person name="Dreyer C."/>
        </authorList>
    </citation>
    <scope>NUCLEOTIDE SEQUENCE</scope>
    <source>
        <strain evidence="29">Guanapo</strain>
    </source>
</reference>
<dbReference type="InterPro" id="IPR008127">
    <property type="entry name" value="Glycine_rcpt_A"/>
</dbReference>
<dbReference type="AlphaFoldDB" id="A0A3P9MUF0"/>
<evidence type="ECO:0000256" key="2">
    <source>
        <dbReference type="ARBA" id="ARBA00022448"/>
    </source>
</evidence>
<evidence type="ECO:0000256" key="19">
    <source>
        <dbReference type="ARBA" id="ARBA00024167"/>
    </source>
</evidence>
<dbReference type="GO" id="GO:0042995">
    <property type="term" value="C:cell projection"/>
    <property type="evidence" value="ECO:0007669"/>
    <property type="project" value="UniProtKB-SubCell"/>
</dbReference>
<reference evidence="28" key="2">
    <citation type="submission" date="2025-08" db="UniProtKB">
        <authorList>
            <consortium name="Ensembl"/>
        </authorList>
    </citation>
    <scope>IDENTIFICATION</scope>
    <source>
        <strain evidence="28">Guanapo</strain>
    </source>
</reference>
<feature type="disulfide bond" evidence="22">
    <location>
        <begin position="148"/>
        <end position="162"/>
    </location>
</feature>
<evidence type="ECO:0000256" key="10">
    <source>
        <dbReference type="ARBA" id="ARBA00023157"/>
    </source>
</evidence>
<feature type="compositionally biased region" description="Basic and acidic residues" evidence="25">
    <location>
        <begin position="333"/>
        <end position="342"/>
    </location>
</feature>
<dbReference type="Gene3D" id="2.70.170.10">
    <property type="entry name" value="Neurotransmitter-gated ion-channel ligand-binding domain"/>
    <property type="match status" value="1"/>
</dbReference>
<dbReference type="InterPro" id="IPR006028">
    <property type="entry name" value="GABAA/Glycine_rcpt"/>
</dbReference>
<dbReference type="Pfam" id="PF02931">
    <property type="entry name" value="Neur_chan_LBD"/>
    <property type="match status" value="1"/>
</dbReference>
<evidence type="ECO:0000256" key="5">
    <source>
        <dbReference type="ARBA" id="ARBA00022729"/>
    </source>
</evidence>
<evidence type="ECO:0000256" key="16">
    <source>
        <dbReference type="ARBA" id="ARBA00023273"/>
    </source>
</evidence>
<feature type="transmembrane region" description="Helical" evidence="24">
    <location>
        <begin position="295"/>
        <end position="318"/>
    </location>
</feature>
<feature type="domain" description="Neurotransmitter-gated ion-channel transmembrane" evidence="27">
    <location>
        <begin position="237"/>
        <end position="324"/>
    </location>
</feature>
<evidence type="ECO:0000256" key="1">
    <source>
        <dbReference type="ARBA" id="ARBA00004316"/>
    </source>
</evidence>
<accession>A0A3P9MUF0</accession>
<evidence type="ECO:0000256" key="11">
    <source>
        <dbReference type="ARBA" id="ARBA00023170"/>
    </source>
</evidence>
<dbReference type="InterPro" id="IPR018000">
    <property type="entry name" value="Neurotransmitter_ion_chnl_CS"/>
</dbReference>
<feature type="site" description="Important for obstruction of the ion pore in the closed conformation" evidence="21">
    <location>
        <position position="271"/>
    </location>
</feature>
<dbReference type="GO" id="GO:0004888">
    <property type="term" value="F:transmembrane signaling receptor activity"/>
    <property type="evidence" value="ECO:0007669"/>
    <property type="project" value="InterPro"/>
</dbReference>
<dbReference type="PROSITE" id="PS00236">
    <property type="entry name" value="NEUROTR_ION_CHANNEL"/>
    <property type="match status" value="1"/>
</dbReference>
<evidence type="ECO:0000256" key="18">
    <source>
        <dbReference type="ARBA" id="ARBA00023303"/>
    </source>
</evidence>
<reference evidence="28" key="3">
    <citation type="submission" date="2025-09" db="UniProtKB">
        <authorList>
            <consortium name="Ensembl"/>
        </authorList>
    </citation>
    <scope>IDENTIFICATION</scope>
    <source>
        <strain evidence="28">Guanapo</strain>
    </source>
</reference>
<evidence type="ECO:0000313" key="29">
    <source>
        <dbReference type="Proteomes" id="UP000242638"/>
    </source>
</evidence>
<feature type="region of interest" description="Disordered" evidence="25">
    <location>
        <begin position="333"/>
        <end position="353"/>
    </location>
</feature>
<evidence type="ECO:0000256" key="20">
    <source>
        <dbReference type="ARBA" id="ARBA00034104"/>
    </source>
</evidence>
<keyword evidence="5" id="KW-0732">Signal</keyword>
<dbReference type="CDD" id="cd19060">
    <property type="entry name" value="LGIC_TM_GlyR_alpha"/>
    <property type="match status" value="1"/>
</dbReference>
<dbReference type="PRINTS" id="PR00252">
    <property type="entry name" value="NRIONCHANNEL"/>
</dbReference>
<comment type="subcellular location">
    <subcellularLocation>
        <location evidence="1">Cell projection</location>
    </subcellularLocation>
    <subcellularLocation>
        <location evidence="20">Postsynaptic cell membrane</location>
        <topology evidence="20">Multi-pass membrane protein</topology>
    </subcellularLocation>
</comment>
<evidence type="ECO:0000256" key="4">
    <source>
        <dbReference type="ARBA" id="ARBA00022692"/>
    </source>
</evidence>
<protein>
    <submittedName>
        <fullName evidence="28">Glycine receptor, alpha 4b</fullName>
    </submittedName>
</protein>
<dbReference type="PRINTS" id="PR01673">
    <property type="entry name" value="GLYRALPHA"/>
</dbReference>
<dbReference type="Gene3D" id="1.20.58.390">
    <property type="entry name" value="Neurotransmitter-gated ion-channel transmembrane domain"/>
    <property type="match status" value="1"/>
</dbReference>
<organism evidence="28 29">
    <name type="scientific">Poecilia reticulata</name>
    <name type="common">Guppy</name>
    <name type="synonym">Acanthophacelus reticulatus</name>
    <dbReference type="NCBI Taxonomy" id="8081"/>
    <lineage>
        <taxon>Eukaryota</taxon>
        <taxon>Metazoa</taxon>
        <taxon>Chordata</taxon>
        <taxon>Craniata</taxon>
        <taxon>Vertebrata</taxon>
        <taxon>Euteleostomi</taxon>
        <taxon>Actinopterygii</taxon>
        <taxon>Neopterygii</taxon>
        <taxon>Teleostei</taxon>
        <taxon>Neoteleostei</taxon>
        <taxon>Acanthomorphata</taxon>
        <taxon>Ovalentaria</taxon>
        <taxon>Atherinomorphae</taxon>
        <taxon>Cyprinodontiformes</taxon>
        <taxon>Poeciliidae</taxon>
        <taxon>Poeciliinae</taxon>
        <taxon>Poecilia</taxon>
    </lineage>
</organism>
<dbReference type="SUPFAM" id="SSF63712">
    <property type="entry name" value="Nicotinic receptor ligand binding domain-like"/>
    <property type="match status" value="1"/>
</dbReference>
<keyword evidence="12" id="KW-0869">Chloride channel</keyword>
<dbReference type="GO" id="GO:0034707">
    <property type="term" value="C:chloride channel complex"/>
    <property type="evidence" value="ECO:0007669"/>
    <property type="project" value="UniProtKB-KW"/>
</dbReference>
<dbReference type="InterPro" id="IPR038050">
    <property type="entry name" value="Neuro_actylchol_rec"/>
</dbReference>
<keyword evidence="10 22" id="KW-1015">Disulfide bond</keyword>
<dbReference type="NCBIfam" id="TIGR00860">
    <property type="entry name" value="LIC"/>
    <property type="match status" value="1"/>
</dbReference>
<feature type="transmembrane region" description="Helical" evidence="24">
    <location>
        <begin position="232"/>
        <end position="254"/>
    </location>
</feature>
<evidence type="ECO:0000256" key="22">
    <source>
        <dbReference type="PIRSR" id="PIRSR608127-52"/>
    </source>
</evidence>
<dbReference type="GO" id="GO:0045211">
    <property type="term" value="C:postsynaptic membrane"/>
    <property type="evidence" value="ECO:0007669"/>
    <property type="project" value="UniProtKB-SubCell"/>
</dbReference>
<evidence type="ECO:0000256" key="21">
    <source>
        <dbReference type="PIRSR" id="PIRSR608127-51"/>
    </source>
</evidence>
<dbReference type="GeneTree" id="ENSGT00940000166502"/>
<feature type="domain" description="Neurotransmitter-gated ion-channel ligand-binding" evidence="26">
    <location>
        <begin position="44"/>
        <end position="230"/>
    </location>
</feature>
<dbReference type="Ensembl" id="ENSPRET00000001011.1">
    <property type="protein sequence ID" value="ENSPREP00000000972.1"/>
    <property type="gene ID" value="ENSPREG00000000615.1"/>
</dbReference>
<evidence type="ECO:0000256" key="17">
    <source>
        <dbReference type="ARBA" id="ARBA00023286"/>
    </source>
</evidence>
<dbReference type="PANTHER" id="PTHR18945">
    <property type="entry name" value="NEUROTRANSMITTER GATED ION CHANNEL"/>
    <property type="match status" value="1"/>
</dbReference>
<evidence type="ECO:0000256" key="8">
    <source>
        <dbReference type="ARBA" id="ARBA00023065"/>
    </source>
</evidence>
<keyword evidence="8 24" id="KW-0406">Ion transport</keyword>
<sequence>MYIKLWIFSYLGFVSAVLIMFKASFVFRESAFPVMFGDVLLLSGPPVNVTCNIFINSFGSITETTMDYRLNVFLRQQWNDPRLAYKEYPDDSLDLDPSMLDSIWKPDLFFANEKGANFHEVTTDNKLLRIFQNGNVLYSIRLTLTLSCPMDLKNFPMDSQTCIMQLESFGYTMNDLIFEWLDVGAVQVADDLTLPQFVLKEEKGLGYCTKNYNTGKFTCIEVQFYLERQMGYYLIQMYIPSLLTVILSWVSFWINMDAAPARVGLGITTVLTMTTQSSGSRASLPKVSYVKAIDIWMAVCLLFVFAALLEYAAVNFVSRQHKEFFRLRKKLKEQQRHSDGKGKGNATPGNNAAHGSFYEIRRRFVERAKRIDTISRAVFPMSFLMFNVLYWLTYKVLRHEDLQFTL</sequence>
<dbReference type="InterPro" id="IPR006201">
    <property type="entry name" value="Neur_channel"/>
</dbReference>
<evidence type="ECO:0000256" key="3">
    <source>
        <dbReference type="ARBA" id="ARBA00022475"/>
    </source>
</evidence>
<dbReference type="FunFam" id="1.20.58.390:FF:000003">
    <property type="entry name" value="Glycine receptor alpha 2 subunit"/>
    <property type="match status" value="1"/>
</dbReference>
<comment type="catalytic activity">
    <reaction evidence="19">
        <text>chloride(in) = chloride(out)</text>
        <dbReference type="Rhea" id="RHEA:29823"/>
        <dbReference type="ChEBI" id="CHEBI:17996"/>
    </reaction>
</comment>
<evidence type="ECO:0000256" key="12">
    <source>
        <dbReference type="ARBA" id="ARBA00023173"/>
    </source>
</evidence>
<dbReference type="InterPro" id="IPR006029">
    <property type="entry name" value="Neurotrans-gated_channel_TM"/>
</dbReference>
<dbReference type="Proteomes" id="UP000242638">
    <property type="component" value="Unassembled WGS sequence"/>
</dbReference>
<keyword evidence="13" id="KW-0325">Glycoprotein</keyword>
<dbReference type="SUPFAM" id="SSF90112">
    <property type="entry name" value="Neurotransmitter-gated ion-channel transmembrane pore"/>
    <property type="match status" value="1"/>
</dbReference>
<dbReference type="InterPro" id="IPR036719">
    <property type="entry name" value="Neuro-gated_channel_TM_sf"/>
</dbReference>
<evidence type="ECO:0000256" key="7">
    <source>
        <dbReference type="ARBA" id="ARBA00023018"/>
    </source>
</evidence>
<comment type="similarity">
    <text evidence="24">Belongs to the ligand-gated ion channel (TC 1.A.9) family.</text>
</comment>
<dbReference type="GO" id="GO:0005254">
    <property type="term" value="F:chloride channel activity"/>
    <property type="evidence" value="ECO:0007669"/>
    <property type="project" value="UniProtKB-KW"/>
</dbReference>
<dbReference type="InterPro" id="IPR036734">
    <property type="entry name" value="Neur_chan_lig-bd_sf"/>
</dbReference>
<evidence type="ECO:0000256" key="9">
    <source>
        <dbReference type="ARBA" id="ARBA00023136"/>
    </source>
</evidence>
<feature type="binding site" evidence="23">
    <location>
        <begin position="212"/>
        <end position="217"/>
    </location>
    <ligand>
        <name>strychnine</name>
        <dbReference type="ChEBI" id="CHEBI:90700"/>
        <note>antagonist</note>
    </ligand>
</feature>
<evidence type="ECO:0000256" key="23">
    <source>
        <dbReference type="PIRSR" id="PIRSR608127-53"/>
    </source>
</evidence>
<keyword evidence="14" id="KW-0868">Chloride</keyword>
<keyword evidence="6 24" id="KW-1133">Transmembrane helix</keyword>
<dbReference type="InterPro" id="IPR006202">
    <property type="entry name" value="Neur_chan_lig-bd"/>
</dbReference>
<evidence type="ECO:0000256" key="25">
    <source>
        <dbReference type="SAM" id="MobiDB-lite"/>
    </source>
</evidence>
<keyword evidence="4 24" id="KW-0812">Transmembrane</keyword>
<dbReference type="Bgee" id="ENSPREG00000000615">
    <property type="expression patterns" value="Expressed in head and 1 other cell type or tissue"/>
</dbReference>
<evidence type="ECO:0000256" key="13">
    <source>
        <dbReference type="ARBA" id="ARBA00023180"/>
    </source>
</evidence>
<name>A0A3P9MUF0_POERE</name>
<dbReference type="GO" id="GO:0022824">
    <property type="term" value="F:transmitter-gated monoatomic ion channel activity"/>
    <property type="evidence" value="ECO:0007669"/>
    <property type="project" value="InterPro"/>
</dbReference>
<evidence type="ECO:0000256" key="14">
    <source>
        <dbReference type="ARBA" id="ARBA00023214"/>
    </source>
</evidence>
<feature type="transmembrane region" description="Helical" evidence="24">
    <location>
        <begin position="373"/>
        <end position="392"/>
    </location>
</feature>
<keyword evidence="11" id="KW-0675">Receptor</keyword>
<proteinExistence type="inferred from homology"/>
<keyword evidence="7" id="KW-0770">Synapse</keyword>
<feature type="disulfide bond" evidence="22">
    <location>
        <begin position="208"/>
        <end position="219"/>
    </location>
</feature>
<keyword evidence="18 24" id="KW-0407">Ion channel</keyword>
<keyword evidence="2 24" id="KW-0813">Transport</keyword>
<evidence type="ECO:0000256" key="24">
    <source>
        <dbReference type="RuleBase" id="RU000687"/>
    </source>
</evidence>
<dbReference type="PRINTS" id="PR00253">
    <property type="entry name" value="GABAARECEPTR"/>
</dbReference>
<feature type="transmembrane region" description="Helical" evidence="24">
    <location>
        <begin position="6"/>
        <end position="27"/>
    </location>
</feature>
<dbReference type="FunFam" id="2.70.170.10:FF:000014">
    <property type="entry name" value="Glycine receptor subunit beta"/>
    <property type="match status" value="1"/>
</dbReference>
<evidence type="ECO:0000313" key="28">
    <source>
        <dbReference type="Ensembl" id="ENSPREP00000000972.1"/>
    </source>
</evidence>
<evidence type="ECO:0000256" key="15">
    <source>
        <dbReference type="ARBA" id="ARBA00023257"/>
    </source>
</evidence>
<keyword evidence="17" id="KW-1071">Ligand-gated ion channel</keyword>
<dbReference type="Pfam" id="PF02932">
    <property type="entry name" value="Neur_chan_memb"/>
    <property type="match status" value="1"/>
</dbReference>